<keyword evidence="1" id="KW-0539">Nucleus</keyword>
<proteinExistence type="predicted"/>
<dbReference type="PANTHER" id="PTHR12243:SF48">
    <property type="entry name" value="MADF DOMAIN-CONTAINING PROTEIN"/>
    <property type="match status" value="1"/>
</dbReference>
<dbReference type="Pfam" id="PF02944">
    <property type="entry name" value="BESS"/>
    <property type="match status" value="1"/>
</dbReference>
<evidence type="ECO:0000256" key="1">
    <source>
        <dbReference type="PROSITE-ProRule" id="PRU00371"/>
    </source>
</evidence>
<accession>A0A3B4ALX5</accession>
<feature type="domain" description="BESS" evidence="2">
    <location>
        <begin position="140"/>
        <end position="179"/>
    </location>
</feature>
<evidence type="ECO:0000313" key="3">
    <source>
        <dbReference type="Ensembl" id="ENSPMGP00000017599.1"/>
    </source>
</evidence>
<dbReference type="Proteomes" id="UP000261520">
    <property type="component" value="Unplaced"/>
</dbReference>
<evidence type="ECO:0000259" key="2">
    <source>
        <dbReference type="PROSITE" id="PS51031"/>
    </source>
</evidence>
<keyword evidence="4" id="KW-1185">Reference proteome</keyword>
<comment type="subcellular location">
    <subcellularLocation>
        <location evidence="1">Nucleus</location>
    </subcellularLocation>
</comment>
<name>A0A3B4ALX5_9GOBI</name>
<dbReference type="GO" id="GO:0005634">
    <property type="term" value="C:nucleus"/>
    <property type="evidence" value="ECO:0007669"/>
    <property type="project" value="UniProtKB-SubCell"/>
</dbReference>
<dbReference type="GO" id="GO:0005667">
    <property type="term" value="C:transcription regulator complex"/>
    <property type="evidence" value="ECO:0007669"/>
    <property type="project" value="TreeGrafter"/>
</dbReference>
<sequence>KMEDRLVVAVCQCPQLNNVTLADYKDQDKKDLIWRMIRGQKALEKFKRHIYENSKITQRKKKWISGSQKVWKYFHMMSFLEPHIKERATSGNLTAEHSQEEHEIVLTLMPEEESEPSDLRFVTSDDATSESSLDQLQQPDDEDELYLHSLLPTFRRLSGAKKSLAKMEIMRVLHKVEFGEE</sequence>
<dbReference type="GO" id="GO:0006357">
    <property type="term" value="P:regulation of transcription by RNA polymerase II"/>
    <property type="evidence" value="ECO:0007669"/>
    <property type="project" value="TreeGrafter"/>
</dbReference>
<dbReference type="InterPro" id="IPR039353">
    <property type="entry name" value="TF_Adf1"/>
</dbReference>
<dbReference type="PANTHER" id="PTHR12243">
    <property type="entry name" value="MADF DOMAIN TRANSCRIPTION FACTOR"/>
    <property type="match status" value="1"/>
</dbReference>
<dbReference type="PROSITE" id="PS51031">
    <property type="entry name" value="BESS"/>
    <property type="match status" value="1"/>
</dbReference>
<dbReference type="GO" id="GO:0003677">
    <property type="term" value="F:DNA binding"/>
    <property type="evidence" value="ECO:0007669"/>
    <property type="project" value="InterPro"/>
</dbReference>
<evidence type="ECO:0000313" key="4">
    <source>
        <dbReference type="Proteomes" id="UP000261520"/>
    </source>
</evidence>
<reference evidence="3" key="1">
    <citation type="submission" date="2025-08" db="UniProtKB">
        <authorList>
            <consortium name="Ensembl"/>
        </authorList>
    </citation>
    <scope>IDENTIFICATION</scope>
</reference>
<reference evidence="3" key="2">
    <citation type="submission" date="2025-09" db="UniProtKB">
        <authorList>
            <consortium name="Ensembl"/>
        </authorList>
    </citation>
    <scope>IDENTIFICATION</scope>
</reference>
<dbReference type="AlphaFoldDB" id="A0A3B4ALX5"/>
<protein>
    <recommendedName>
        <fullName evidence="2">BESS domain-containing protein</fullName>
    </recommendedName>
</protein>
<dbReference type="InterPro" id="IPR004210">
    <property type="entry name" value="BESS_motif"/>
</dbReference>
<dbReference type="Ensembl" id="ENSPMGT00000018781.1">
    <property type="protein sequence ID" value="ENSPMGP00000017599.1"/>
    <property type="gene ID" value="ENSPMGG00000014401.1"/>
</dbReference>
<organism evidence="3 4">
    <name type="scientific">Periophthalmus magnuspinnatus</name>
    <dbReference type="NCBI Taxonomy" id="409849"/>
    <lineage>
        <taxon>Eukaryota</taxon>
        <taxon>Metazoa</taxon>
        <taxon>Chordata</taxon>
        <taxon>Craniata</taxon>
        <taxon>Vertebrata</taxon>
        <taxon>Euteleostomi</taxon>
        <taxon>Actinopterygii</taxon>
        <taxon>Neopterygii</taxon>
        <taxon>Teleostei</taxon>
        <taxon>Neoteleostei</taxon>
        <taxon>Acanthomorphata</taxon>
        <taxon>Gobiaria</taxon>
        <taxon>Gobiiformes</taxon>
        <taxon>Gobioidei</taxon>
        <taxon>Gobiidae</taxon>
        <taxon>Oxudercinae</taxon>
        <taxon>Periophthalmus</taxon>
    </lineage>
</organism>